<dbReference type="FunFam" id="3.65.10.10:FF:000001">
    <property type="entry name" value="UDP-N-acetylglucosamine 1-carboxyvinyltransferase"/>
    <property type="match status" value="1"/>
</dbReference>
<evidence type="ECO:0000256" key="11">
    <source>
        <dbReference type="ARBA" id="ARBA00047527"/>
    </source>
</evidence>
<evidence type="ECO:0000256" key="4">
    <source>
        <dbReference type="ARBA" id="ARBA00022618"/>
    </source>
</evidence>
<evidence type="ECO:0000259" key="13">
    <source>
        <dbReference type="Pfam" id="PF00275"/>
    </source>
</evidence>
<dbReference type="UniPathway" id="UPA00219"/>
<keyword evidence="9 12" id="KW-0961">Cell wall biogenesis/degradation</keyword>
<dbReference type="InterPro" id="IPR005750">
    <property type="entry name" value="UDP_GlcNAc_COvinyl_MurA"/>
</dbReference>
<sequence length="419" mass="45337">MKETYEKIVIEGGYPLEGEVIINGAKNAAVAVIPAALMVEGESVIENLPLIEDVFAMDDILLKLGAKIEYDNHSLKIDAKNLHSYIAPYETVKKIRASYYLIGALLTRFGRAEVAMPGGCNFGSRPIDQHIKGFRALGADVRIENGMIKAYADRLVGTKIYLDVVSVGATINLMLAAVKAKGITIIENAAKEPHVVDTANFLNSMGAKIKGAGTDVIRIEGVDRLYPTKYAIIPDQIEAGTYMIAACATRGHVIVKNVIPKHLEALTAKLIEMGAEVITYEDSIEVICRQKLKSSSIKTMPYPGFPTDLQPQMTVLLSLCSGTSIVTEGVWENRYQYVDELKKMGANIKVEGRVAVVEGVESLQGAEVVAVDLRAGAALIVAGLAAKGKTVIYNAKNVDRGYENIDLKLSKLGAKVSRR</sequence>
<evidence type="ECO:0000256" key="3">
    <source>
        <dbReference type="ARBA" id="ARBA00022490"/>
    </source>
</evidence>
<dbReference type="EMBL" id="DRUZ01000079">
    <property type="protein sequence ID" value="HHS02075.1"/>
    <property type="molecule type" value="Genomic_DNA"/>
</dbReference>
<dbReference type="NCBIfam" id="NF009470">
    <property type="entry name" value="PRK12830.1"/>
    <property type="match status" value="1"/>
</dbReference>
<evidence type="ECO:0000256" key="10">
    <source>
        <dbReference type="ARBA" id="ARBA00038367"/>
    </source>
</evidence>
<feature type="binding site" evidence="12">
    <location>
        <position position="96"/>
    </location>
    <ligand>
        <name>UDP-N-acetyl-alpha-D-glucosamine</name>
        <dbReference type="ChEBI" id="CHEBI:57705"/>
    </ligand>
</feature>
<dbReference type="GO" id="GO:0051301">
    <property type="term" value="P:cell division"/>
    <property type="evidence" value="ECO:0007669"/>
    <property type="project" value="UniProtKB-KW"/>
</dbReference>
<keyword evidence="12" id="KW-0670">Pyruvate</keyword>
<dbReference type="PANTHER" id="PTHR43783:SF2">
    <property type="entry name" value="UDP-N-ACETYLGLUCOSAMINE 1-CARBOXYVINYLTRANSFERASE 2"/>
    <property type="match status" value="1"/>
</dbReference>
<dbReference type="GO" id="GO:0008360">
    <property type="term" value="P:regulation of cell shape"/>
    <property type="evidence" value="ECO:0007669"/>
    <property type="project" value="UniProtKB-KW"/>
</dbReference>
<comment type="function">
    <text evidence="12">Cell wall formation. Adds enolpyruvyl to UDP-N-acetylglucosamine.</text>
</comment>
<dbReference type="InterPro" id="IPR013792">
    <property type="entry name" value="RNA3'P_cycl/enolpyr_Trfase_a/b"/>
</dbReference>
<evidence type="ECO:0000256" key="12">
    <source>
        <dbReference type="HAMAP-Rule" id="MF_00111"/>
    </source>
</evidence>
<feature type="domain" description="Enolpyruvate transferase" evidence="13">
    <location>
        <begin position="11"/>
        <end position="406"/>
    </location>
</feature>
<keyword evidence="4 12" id="KW-0132">Cell division</keyword>
<feature type="binding site" evidence="12">
    <location>
        <begin position="125"/>
        <end position="129"/>
    </location>
    <ligand>
        <name>UDP-N-acetyl-alpha-D-glucosamine</name>
        <dbReference type="ChEBI" id="CHEBI:57705"/>
    </ligand>
</feature>
<keyword evidence="6 12" id="KW-0133">Cell shape</keyword>
<accession>A0A7C5Z4F7</accession>
<keyword evidence="5 12" id="KW-0808">Transferase</keyword>
<dbReference type="GO" id="GO:0019277">
    <property type="term" value="P:UDP-N-acetylgalactosamine biosynthetic process"/>
    <property type="evidence" value="ECO:0007669"/>
    <property type="project" value="InterPro"/>
</dbReference>
<reference evidence="14" key="1">
    <citation type="journal article" date="2020" name="mSystems">
        <title>Genome- and Community-Level Interaction Insights into Carbon Utilization and Element Cycling Functions of Hydrothermarchaeota in Hydrothermal Sediment.</title>
        <authorList>
            <person name="Zhou Z."/>
            <person name="Liu Y."/>
            <person name="Xu W."/>
            <person name="Pan J."/>
            <person name="Luo Z.H."/>
            <person name="Li M."/>
        </authorList>
    </citation>
    <scope>NUCLEOTIDE SEQUENCE [LARGE SCALE GENOMIC DNA]</scope>
    <source>
        <strain evidence="14">SpSt-102</strain>
    </source>
</reference>
<proteinExistence type="inferred from homology"/>
<feature type="binding site" evidence="12">
    <location>
        <position position="308"/>
    </location>
    <ligand>
        <name>UDP-N-acetyl-alpha-D-glucosamine</name>
        <dbReference type="ChEBI" id="CHEBI:57705"/>
    </ligand>
</feature>
<dbReference type="InterPro" id="IPR050068">
    <property type="entry name" value="MurA_subfamily"/>
</dbReference>
<evidence type="ECO:0000256" key="2">
    <source>
        <dbReference type="ARBA" id="ARBA00004752"/>
    </source>
</evidence>
<evidence type="ECO:0000256" key="7">
    <source>
        <dbReference type="ARBA" id="ARBA00022984"/>
    </source>
</evidence>
<keyword evidence="3 12" id="KW-0963">Cytoplasm</keyword>
<evidence type="ECO:0000256" key="1">
    <source>
        <dbReference type="ARBA" id="ARBA00004496"/>
    </source>
</evidence>
<dbReference type="NCBIfam" id="TIGR01072">
    <property type="entry name" value="murA"/>
    <property type="match status" value="1"/>
</dbReference>
<evidence type="ECO:0000256" key="8">
    <source>
        <dbReference type="ARBA" id="ARBA00023306"/>
    </source>
</evidence>
<comment type="subcellular location">
    <subcellularLocation>
        <location evidence="1 12">Cytoplasm</location>
    </subcellularLocation>
</comment>
<evidence type="ECO:0000256" key="5">
    <source>
        <dbReference type="ARBA" id="ARBA00022679"/>
    </source>
</evidence>
<organism evidence="14">
    <name type="scientific">Caldicellulosiruptor owensensis</name>
    <dbReference type="NCBI Taxonomy" id="55205"/>
    <lineage>
        <taxon>Bacteria</taxon>
        <taxon>Bacillati</taxon>
        <taxon>Bacillota</taxon>
        <taxon>Bacillota incertae sedis</taxon>
        <taxon>Caldicellulosiruptorales</taxon>
        <taxon>Caldicellulosiruptoraceae</taxon>
        <taxon>Caldicellulosiruptor</taxon>
    </lineage>
</organism>
<name>A0A7C5Z4F7_9FIRM</name>
<dbReference type="GO" id="GO:0009252">
    <property type="term" value="P:peptidoglycan biosynthetic process"/>
    <property type="evidence" value="ECO:0007669"/>
    <property type="project" value="UniProtKB-UniRule"/>
</dbReference>
<evidence type="ECO:0000256" key="6">
    <source>
        <dbReference type="ARBA" id="ARBA00022960"/>
    </source>
</evidence>
<dbReference type="GO" id="GO:0071555">
    <property type="term" value="P:cell wall organization"/>
    <property type="evidence" value="ECO:0007669"/>
    <property type="project" value="UniProtKB-KW"/>
</dbReference>
<dbReference type="CDD" id="cd01555">
    <property type="entry name" value="UdpNAET"/>
    <property type="match status" value="1"/>
</dbReference>
<comment type="catalytic activity">
    <reaction evidence="11 12">
        <text>phosphoenolpyruvate + UDP-N-acetyl-alpha-D-glucosamine = UDP-N-acetyl-3-O-(1-carboxyvinyl)-alpha-D-glucosamine + phosphate</text>
        <dbReference type="Rhea" id="RHEA:18681"/>
        <dbReference type="ChEBI" id="CHEBI:43474"/>
        <dbReference type="ChEBI" id="CHEBI:57705"/>
        <dbReference type="ChEBI" id="CHEBI:58702"/>
        <dbReference type="ChEBI" id="CHEBI:68483"/>
        <dbReference type="EC" id="2.5.1.7"/>
    </reaction>
</comment>
<evidence type="ECO:0000256" key="9">
    <source>
        <dbReference type="ARBA" id="ARBA00023316"/>
    </source>
</evidence>
<gene>
    <name evidence="12" type="primary">murA</name>
    <name evidence="14" type="ORF">ENL71_06155</name>
</gene>
<dbReference type="Gene3D" id="3.65.10.10">
    <property type="entry name" value="Enolpyruvate transferase domain"/>
    <property type="match status" value="2"/>
</dbReference>
<dbReference type="NCBIfam" id="NF006873">
    <property type="entry name" value="PRK09369.1"/>
    <property type="match status" value="1"/>
</dbReference>
<dbReference type="PANTHER" id="PTHR43783">
    <property type="entry name" value="UDP-N-ACETYLGLUCOSAMINE 1-CARBOXYVINYLTRANSFERASE"/>
    <property type="match status" value="1"/>
</dbReference>
<dbReference type="InterPro" id="IPR036968">
    <property type="entry name" value="Enolpyruvate_Tfrase_sf"/>
</dbReference>
<keyword evidence="8 12" id="KW-0131">Cell cycle</keyword>
<feature type="binding site" evidence="12">
    <location>
        <begin position="26"/>
        <end position="27"/>
    </location>
    <ligand>
        <name>phosphoenolpyruvate</name>
        <dbReference type="ChEBI" id="CHEBI:58702"/>
    </ligand>
</feature>
<dbReference type="GO" id="GO:0008760">
    <property type="term" value="F:UDP-N-acetylglucosamine 1-carboxyvinyltransferase activity"/>
    <property type="evidence" value="ECO:0007669"/>
    <property type="project" value="UniProtKB-UniRule"/>
</dbReference>
<feature type="binding site" evidence="12">
    <location>
        <position position="330"/>
    </location>
    <ligand>
        <name>UDP-N-acetyl-alpha-D-glucosamine</name>
        <dbReference type="ChEBI" id="CHEBI:57705"/>
    </ligand>
</feature>
<protein>
    <recommendedName>
        <fullName evidence="12">UDP-N-acetylglucosamine 1-carboxyvinyltransferase</fullName>
        <ecNumber evidence="12">2.5.1.7</ecNumber>
    </recommendedName>
    <alternativeName>
        <fullName evidence="12">Enoylpyruvate transferase</fullName>
    </alternativeName>
    <alternativeName>
        <fullName evidence="12">UDP-N-acetylglucosamine enolpyruvyl transferase</fullName>
        <shortName evidence="12">EPT</shortName>
    </alternativeName>
</protein>
<keyword evidence="7 12" id="KW-0573">Peptidoglycan synthesis</keyword>
<feature type="modified residue" description="2-(S-cysteinyl)pyruvic acid O-phosphothioketal" evidence="12">
    <location>
        <position position="120"/>
    </location>
</feature>
<comment type="caution">
    <text evidence="14">The sequence shown here is derived from an EMBL/GenBank/DDBJ whole genome shotgun (WGS) entry which is preliminary data.</text>
</comment>
<dbReference type="GO" id="GO:0005737">
    <property type="term" value="C:cytoplasm"/>
    <property type="evidence" value="ECO:0007669"/>
    <property type="project" value="UniProtKB-SubCell"/>
</dbReference>
<comment type="similarity">
    <text evidence="10 12">Belongs to the EPSP synthase family. MurA subfamily.</text>
</comment>
<comment type="caution">
    <text evidence="12">Lacks conserved residue(s) required for the propagation of feature annotation.</text>
</comment>
<dbReference type="HAMAP" id="MF_00111">
    <property type="entry name" value="MurA"/>
    <property type="match status" value="1"/>
</dbReference>
<dbReference type="AlphaFoldDB" id="A0A7C5Z4F7"/>
<dbReference type="SUPFAM" id="SSF55205">
    <property type="entry name" value="EPT/RTPC-like"/>
    <property type="match status" value="1"/>
</dbReference>
<dbReference type="EC" id="2.5.1.7" evidence="12"/>
<evidence type="ECO:0000313" key="14">
    <source>
        <dbReference type="EMBL" id="HHS02075.1"/>
    </source>
</evidence>
<dbReference type="InterPro" id="IPR001986">
    <property type="entry name" value="Enolpyruvate_Tfrase_dom"/>
</dbReference>
<feature type="active site" description="Proton donor" evidence="12">
    <location>
        <position position="120"/>
    </location>
</feature>
<comment type="pathway">
    <text evidence="2 12">Cell wall biogenesis; peptidoglycan biosynthesis.</text>
</comment>
<dbReference type="Pfam" id="PF00275">
    <property type="entry name" value="EPSP_synthase"/>
    <property type="match status" value="1"/>
</dbReference>